<dbReference type="GO" id="GO:0000976">
    <property type="term" value="F:transcription cis-regulatory region binding"/>
    <property type="evidence" value="ECO:0007669"/>
    <property type="project" value="TreeGrafter"/>
</dbReference>
<evidence type="ECO:0000256" key="4">
    <source>
        <dbReference type="SAM" id="MobiDB-lite"/>
    </source>
</evidence>
<dbReference type="InterPro" id="IPR028082">
    <property type="entry name" value="Peripla_BP_I"/>
</dbReference>
<sequence>MAEGGELRRRSVRNGAQTRGLRTRSHYSRAAAPLLRWSFQKSLSTMFHDGAHRADQHKDVSVPMSKIRMQDVATHAGVSVATVSRVINQKGNVSEETRTAVLAALDMLGYERPPRLSEASGTVGLLLPELTNPIFPVFYQELEREFNAAGYTTTLATQAPGALTEDEAVASLTARDVCGLVFVSGMHADSKASPERYVHLAERLPFVTINGANPRVPAPDFSTDDAESMHQAVRLLAGLGHTRIGLGIGQRRYIPGQRKETGFSEAIAQVLPGADVIVAETFFTAHGGARAAEALLARGCTAMVFGSDIMALGALDALERRGVRVPADVSIVGFDDSPLIRFMRPALTTLRQPVAAIAHAACATLRAAMEDLTPTQRTKAGASMTFPAELLVRSTTAAAPLAAPGAETGGTAVPSPTSATPSSPN</sequence>
<dbReference type="GO" id="GO:0003700">
    <property type="term" value="F:DNA-binding transcription factor activity"/>
    <property type="evidence" value="ECO:0007669"/>
    <property type="project" value="TreeGrafter"/>
</dbReference>
<dbReference type="Gene3D" id="3.40.50.2300">
    <property type="match status" value="2"/>
</dbReference>
<keyword evidence="3" id="KW-0804">Transcription</keyword>
<dbReference type="eggNOG" id="COG1609">
    <property type="taxonomic scope" value="Bacteria"/>
</dbReference>
<dbReference type="PANTHER" id="PTHR30146">
    <property type="entry name" value="LACI-RELATED TRANSCRIPTIONAL REPRESSOR"/>
    <property type="match status" value="1"/>
</dbReference>
<dbReference type="SMART" id="SM00354">
    <property type="entry name" value="HTH_LACI"/>
    <property type="match status" value="1"/>
</dbReference>
<reference evidence="6 7" key="1">
    <citation type="submission" date="2013-05" db="EMBL/GenBank/DDBJ databases">
        <title>The Genome Sequence of Actinobaculum schaalii FB123-CNA2.</title>
        <authorList>
            <consortium name="The Broad Institute Genomics Platform"/>
            <person name="Earl A."/>
            <person name="Ward D."/>
            <person name="Feldgarden M."/>
            <person name="Gevers D."/>
            <person name="Saerens B."/>
            <person name="Vaneechoutte M."/>
            <person name="Walker B."/>
            <person name="Young S."/>
            <person name="Zeng Q."/>
            <person name="Gargeya S."/>
            <person name="Fitzgerald M."/>
            <person name="Haas B."/>
            <person name="Abouelleil A."/>
            <person name="Allen A.W."/>
            <person name="Alvarado L."/>
            <person name="Arachchi H.M."/>
            <person name="Berlin A.M."/>
            <person name="Chapman S.B."/>
            <person name="Gainer-Dewar J."/>
            <person name="Goldberg J."/>
            <person name="Griggs A."/>
            <person name="Gujja S."/>
            <person name="Hansen M."/>
            <person name="Howarth C."/>
            <person name="Imamovic A."/>
            <person name="Ireland A."/>
            <person name="Larimer J."/>
            <person name="McCowan C."/>
            <person name="Murphy C."/>
            <person name="Pearson M."/>
            <person name="Poon T.W."/>
            <person name="Priest M."/>
            <person name="Roberts A."/>
            <person name="Saif S."/>
            <person name="Shea T."/>
            <person name="Sisk P."/>
            <person name="Sykes S."/>
            <person name="Wortman J."/>
            <person name="Nusbaum C."/>
            <person name="Birren B."/>
        </authorList>
    </citation>
    <scope>NUCLEOTIDE SEQUENCE [LARGE SCALE GENOMIC DNA]</scope>
    <source>
        <strain evidence="6 7">FB123-CNA-2</strain>
    </source>
</reference>
<dbReference type="Pfam" id="PF00356">
    <property type="entry name" value="LacI"/>
    <property type="match status" value="1"/>
</dbReference>
<keyword evidence="2" id="KW-0238">DNA-binding</keyword>
<dbReference type="SUPFAM" id="SSF47413">
    <property type="entry name" value="lambda repressor-like DNA-binding domains"/>
    <property type="match status" value="1"/>
</dbReference>
<dbReference type="Gene3D" id="1.10.260.40">
    <property type="entry name" value="lambda repressor-like DNA-binding domains"/>
    <property type="match status" value="1"/>
</dbReference>
<feature type="region of interest" description="Disordered" evidence="4">
    <location>
        <begin position="399"/>
        <end position="425"/>
    </location>
</feature>
<evidence type="ECO:0000256" key="3">
    <source>
        <dbReference type="ARBA" id="ARBA00023163"/>
    </source>
</evidence>
<keyword evidence="1" id="KW-0805">Transcription regulation</keyword>
<dbReference type="Proteomes" id="UP000014393">
    <property type="component" value="Unassembled WGS sequence"/>
</dbReference>
<dbReference type="InterPro" id="IPR000843">
    <property type="entry name" value="HTH_LacI"/>
</dbReference>
<evidence type="ECO:0000256" key="2">
    <source>
        <dbReference type="ARBA" id="ARBA00023125"/>
    </source>
</evidence>
<name>S2VM28_9ACTO</name>
<dbReference type="HOGENOM" id="CLU_037628_6_1_11"/>
<dbReference type="SUPFAM" id="SSF53822">
    <property type="entry name" value="Periplasmic binding protein-like I"/>
    <property type="match status" value="1"/>
</dbReference>
<dbReference type="STRING" id="59505.FB03_08540"/>
<dbReference type="AlphaFoldDB" id="S2VM28"/>
<dbReference type="PROSITE" id="PS50932">
    <property type="entry name" value="HTH_LACI_2"/>
    <property type="match status" value="1"/>
</dbReference>
<evidence type="ECO:0000256" key="1">
    <source>
        <dbReference type="ARBA" id="ARBA00023015"/>
    </source>
</evidence>
<proteinExistence type="predicted"/>
<dbReference type="PROSITE" id="PS00356">
    <property type="entry name" value="HTH_LACI_1"/>
    <property type="match status" value="1"/>
</dbReference>
<keyword evidence="7" id="KW-1185">Reference proteome</keyword>
<feature type="domain" description="HTH lacI-type" evidence="5">
    <location>
        <begin position="67"/>
        <end position="121"/>
    </location>
</feature>
<dbReference type="InterPro" id="IPR010982">
    <property type="entry name" value="Lambda_DNA-bd_dom_sf"/>
</dbReference>
<dbReference type="Pfam" id="PF13377">
    <property type="entry name" value="Peripla_BP_3"/>
    <property type="match status" value="1"/>
</dbReference>
<dbReference type="InterPro" id="IPR046335">
    <property type="entry name" value="LacI/GalR-like_sensor"/>
</dbReference>
<feature type="region of interest" description="Disordered" evidence="4">
    <location>
        <begin position="1"/>
        <end position="25"/>
    </location>
</feature>
<organism evidence="6 7">
    <name type="scientific">Actinotignum schaalii FB123-CNA-2</name>
    <dbReference type="NCBI Taxonomy" id="883067"/>
    <lineage>
        <taxon>Bacteria</taxon>
        <taxon>Bacillati</taxon>
        <taxon>Actinomycetota</taxon>
        <taxon>Actinomycetes</taxon>
        <taxon>Actinomycetales</taxon>
        <taxon>Actinomycetaceae</taxon>
        <taxon>Actinotignum</taxon>
    </lineage>
</organism>
<dbReference type="EMBL" id="AGWM01000002">
    <property type="protein sequence ID" value="EPD28538.1"/>
    <property type="molecule type" value="Genomic_DNA"/>
</dbReference>
<dbReference type="PATRIC" id="fig|883067.3.peg.64"/>
<protein>
    <recommendedName>
        <fullName evidence="5">HTH lacI-type domain-containing protein</fullName>
    </recommendedName>
</protein>
<comment type="caution">
    <text evidence="6">The sequence shown here is derived from an EMBL/GenBank/DDBJ whole genome shotgun (WGS) entry which is preliminary data.</text>
</comment>
<gene>
    <name evidence="6" type="ORF">HMPREF9237_00064</name>
</gene>
<accession>S2VM28</accession>
<dbReference type="PANTHER" id="PTHR30146:SF153">
    <property type="entry name" value="LACTOSE OPERON REPRESSOR"/>
    <property type="match status" value="1"/>
</dbReference>
<evidence type="ECO:0000313" key="7">
    <source>
        <dbReference type="Proteomes" id="UP000014393"/>
    </source>
</evidence>
<evidence type="ECO:0000313" key="6">
    <source>
        <dbReference type="EMBL" id="EPD28538.1"/>
    </source>
</evidence>
<dbReference type="CDD" id="cd01392">
    <property type="entry name" value="HTH_LacI"/>
    <property type="match status" value="1"/>
</dbReference>
<evidence type="ECO:0000259" key="5">
    <source>
        <dbReference type="PROSITE" id="PS50932"/>
    </source>
</evidence>